<keyword evidence="1" id="KW-0732">Signal</keyword>
<sequence>MKKNIIAMTVLASSVVGTTAYAADGQINFTGEITDAACEVTNSVGSPLEVTLGKISKTAFSSVGSKVSTTQFSLELKNCPDTVTSVKIKFDGATVNGDNSVLALSPDVDVAEGVGIQLSDASNNVLPLFSASQAYPLTKGAVNNLGFTASYIAIVDVAEIKPGKANATANFTINYN</sequence>
<dbReference type="GO" id="GO:0009289">
    <property type="term" value="C:pilus"/>
    <property type="evidence" value="ECO:0007669"/>
    <property type="project" value="InterPro"/>
</dbReference>
<dbReference type="InterPro" id="IPR008966">
    <property type="entry name" value="Adhesion_dom_sf"/>
</dbReference>
<evidence type="ECO:0000313" key="3">
    <source>
        <dbReference type="EMBL" id="MDQ9126732.1"/>
    </source>
</evidence>
<protein>
    <submittedName>
        <fullName evidence="3">Fimbrial protein</fullName>
    </submittedName>
</protein>
<dbReference type="Pfam" id="PF00419">
    <property type="entry name" value="Fimbrial"/>
    <property type="match status" value="1"/>
</dbReference>
<feature type="signal peptide" evidence="1">
    <location>
        <begin position="1"/>
        <end position="22"/>
    </location>
</feature>
<dbReference type="SUPFAM" id="SSF49401">
    <property type="entry name" value="Bacterial adhesins"/>
    <property type="match status" value="1"/>
</dbReference>
<dbReference type="InterPro" id="IPR036937">
    <property type="entry name" value="Adhesion_dom_fimbrial_sf"/>
</dbReference>
<dbReference type="InterPro" id="IPR000259">
    <property type="entry name" value="Adhesion_dom_fimbrial"/>
</dbReference>
<evidence type="ECO:0000256" key="1">
    <source>
        <dbReference type="SAM" id="SignalP"/>
    </source>
</evidence>
<reference evidence="3" key="1">
    <citation type="submission" date="2023-08" db="EMBL/GenBank/DDBJ databases">
        <title>The Comparative Genomic Analysis of Yersiniaceae from Polar Regions.</title>
        <authorList>
            <person name="Goncharov A."/>
            <person name="Aslanov B."/>
            <person name="Kolodzhieva V."/>
            <person name="Azarov D."/>
            <person name="Mochov A."/>
            <person name="Lebedeva E."/>
        </authorList>
    </citation>
    <scope>NUCLEOTIDE SEQUENCE</scope>
    <source>
        <strain evidence="3">Vf</strain>
    </source>
</reference>
<dbReference type="Gene3D" id="2.60.40.1090">
    <property type="entry name" value="Fimbrial-type adhesion domain"/>
    <property type="match status" value="1"/>
</dbReference>
<dbReference type="GO" id="GO:0043709">
    <property type="term" value="P:cell adhesion involved in single-species biofilm formation"/>
    <property type="evidence" value="ECO:0007669"/>
    <property type="project" value="TreeGrafter"/>
</dbReference>
<dbReference type="RefSeq" id="WP_309047256.1">
    <property type="nucleotide sequence ID" value="NZ_JAVIGA010000008.1"/>
</dbReference>
<evidence type="ECO:0000259" key="2">
    <source>
        <dbReference type="Pfam" id="PF00419"/>
    </source>
</evidence>
<dbReference type="InterPro" id="IPR050263">
    <property type="entry name" value="Bact_Fimbrial_Adh_Pro"/>
</dbReference>
<organism evidence="3 4">
    <name type="scientific">Serratia fonticola</name>
    <dbReference type="NCBI Taxonomy" id="47917"/>
    <lineage>
        <taxon>Bacteria</taxon>
        <taxon>Pseudomonadati</taxon>
        <taxon>Pseudomonadota</taxon>
        <taxon>Gammaproteobacteria</taxon>
        <taxon>Enterobacterales</taxon>
        <taxon>Yersiniaceae</taxon>
        <taxon>Serratia</taxon>
    </lineage>
</organism>
<name>A0AAJ1YBN9_SERFO</name>
<comment type="caution">
    <text evidence="3">The sequence shown here is derived from an EMBL/GenBank/DDBJ whole genome shotgun (WGS) entry which is preliminary data.</text>
</comment>
<dbReference type="AlphaFoldDB" id="A0AAJ1YBN9"/>
<feature type="domain" description="Fimbrial-type adhesion" evidence="2">
    <location>
        <begin position="27"/>
        <end position="175"/>
    </location>
</feature>
<accession>A0AAJ1YBN9</accession>
<dbReference type="Proteomes" id="UP001224622">
    <property type="component" value="Unassembled WGS sequence"/>
</dbReference>
<feature type="chain" id="PRO_5042520201" evidence="1">
    <location>
        <begin position="23"/>
        <end position="176"/>
    </location>
</feature>
<gene>
    <name evidence="3" type="ORF">RDT67_09850</name>
</gene>
<dbReference type="PANTHER" id="PTHR33420:SF26">
    <property type="entry name" value="FIMBRIAL SUBUNIT"/>
    <property type="match status" value="1"/>
</dbReference>
<evidence type="ECO:0000313" key="4">
    <source>
        <dbReference type="Proteomes" id="UP001224622"/>
    </source>
</evidence>
<proteinExistence type="predicted"/>
<dbReference type="PANTHER" id="PTHR33420">
    <property type="entry name" value="FIMBRIAL SUBUNIT ELFA-RELATED"/>
    <property type="match status" value="1"/>
</dbReference>
<dbReference type="EMBL" id="JAVIGA010000008">
    <property type="protein sequence ID" value="MDQ9126732.1"/>
    <property type="molecule type" value="Genomic_DNA"/>
</dbReference>